<sequence length="102" mass="11571">MARESPLQFNSPSHFNIPIFISLICPFRCFPRPISLNFGLPNFTPELLSDCQCSITYTRCNRHGSCHYKTAAARKTQVPLHSNLNLHLVHANLFKSILNSSK</sequence>
<dbReference type="EMBL" id="GGEC01060737">
    <property type="protein sequence ID" value="MBX41221.1"/>
    <property type="molecule type" value="Transcribed_RNA"/>
</dbReference>
<proteinExistence type="predicted"/>
<reference evidence="1" key="1">
    <citation type="submission" date="2018-02" db="EMBL/GenBank/DDBJ databases">
        <title>Rhizophora mucronata_Transcriptome.</title>
        <authorList>
            <person name="Meera S.P."/>
            <person name="Sreeshan A."/>
            <person name="Augustine A."/>
        </authorList>
    </citation>
    <scope>NUCLEOTIDE SEQUENCE</scope>
    <source>
        <tissue evidence="1">Leaf</tissue>
    </source>
</reference>
<dbReference type="AlphaFoldDB" id="A0A2P2NFG3"/>
<accession>A0A2P2NFG3</accession>
<organism evidence="1">
    <name type="scientific">Rhizophora mucronata</name>
    <name type="common">Asiatic mangrove</name>
    <dbReference type="NCBI Taxonomy" id="61149"/>
    <lineage>
        <taxon>Eukaryota</taxon>
        <taxon>Viridiplantae</taxon>
        <taxon>Streptophyta</taxon>
        <taxon>Embryophyta</taxon>
        <taxon>Tracheophyta</taxon>
        <taxon>Spermatophyta</taxon>
        <taxon>Magnoliopsida</taxon>
        <taxon>eudicotyledons</taxon>
        <taxon>Gunneridae</taxon>
        <taxon>Pentapetalae</taxon>
        <taxon>rosids</taxon>
        <taxon>fabids</taxon>
        <taxon>Malpighiales</taxon>
        <taxon>Rhizophoraceae</taxon>
        <taxon>Rhizophora</taxon>
    </lineage>
</organism>
<protein>
    <submittedName>
        <fullName evidence="1">Microfibrillar-associated protein 1</fullName>
    </submittedName>
</protein>
<name>A0A2P2NFG3_RHIMU</name>
<evidence type="ECO:0000313" key="1">
    <source>
        <dbReference type="EMBL" id="MBX41221.1"/>
    </source>
</evidence>